<dbReference type="PANTHER" id="PTHR43792">
    <property type="entry name" value="GNAT FAMILY, PUTATIVE (AFU_ORTHOLOGUE AFUA_3G00765)-RELATED-RELATED"/>
    <property type="match status" value="1"/>
</dbReference>
<reference evidence="2" key="1">
    <citation type="submission" date="2016-04" db="EMBL/GenBank/DDBJ databases">
        <authorList>
            <person name="Tabuchi Yagui T.R."/>
        </authorList>
    </citation>
    <scope>NUCLEOTIDE SEQUENCE [LARGE SCALE GENOMIC DNA]</scope>
    <source>
        <strain evidence="2">NIES-26</strain>
    </source>
</reference>
<dbReference type="InterPro" id="IPR000182">
    <property type="entry name" value="GNAT_dom"/>
</dbReference>
<comment type="caution">
    <text evidence="2">The sequence shown here is derived from an EMBL/GenBank/DDBJ whole genome shotgun (WGS) entry which is preliminary data.</text>
</comment>
<dbReference type="PANTHER" id="PTHR43792:SF1">
    <property type="entry name" value="N-ACETYLTRANSFERASE DOMAIN-CONTAINING PROTEIN"/>
    <property type="match status" value="1"/>
</dbReference>
<feature type="domain" description="N-acetyltransferase" evidence="1">
    <location>
        <begin position="9"/>
        <end position="148"/>
    </location>
</feature>
<dbReference type="SUPFAM" id="SSF55729">
    <property type="entry name" value="Acyl-CoA N-acyltransferases (Nat)"/>
    <property type="match status" value="1"/>
</dbReference>
<dbReference type="InterPro" id="IPR051531">
    <property type="entry name" value="N-acetyltransferase"/>
</dbReference>
<dbReference type="GO" id="GO:0016747">
    <property type="term" value="F:acyltransferase activity, transferring groups other than amino-acyl groups"/>
    <property type="evidence" value="ECO:0007669"/>
    <property type="project" value="InterPro"/>
</dbReference>
<dbReference type="Proteomes" id="UP000252107">
    <property type="component" value="Unassembled WGS sequence"/>
</dbReference>
<dbReference type="EMBL" id="LXQD01000076">
    <property type="protein sequence ID" value="RCJ39201.1"/>
    <property type="molecule type" value="Genomic_DNA"/>
</dbReference>
<gene>
    <name evidence="2" type="ORF">A6770_12230</name>
</gene>
<protein>
    <recommendedName>
        <fullName evidence="1">N-acetyltransferase domain-containing protein</fullName>
    </recommendedName>
</protein>
<name>A0A367RTL1_9NOSO</name>
<evidence type="ECO:0000313" key="2">
    <source>
        <dbReference type="EMBL" id="RCJ39201.1"/>
    </source>
</evidence>
<keyword evidence="3" id="KW-1185">Reference proteome</keyword>
<evidence type="ECO:0000313" key="3">
    <source>
        <dbReference type="Proteomes" id="UP000252107"/>
    </source>
</evidence>
<accession>A0A367RTL1</accession>
<dbReference type="InterPro" id="IPR016181">
    <property type="entry name" value="Acyl_CoA_acyltransferase"/>
</dbReference>
<dbReference type="Pfam" id="PF13302">
    <property type="entry name" value="Acetyltransf_3"/>
    <property type="match status" value="1"/>
</dbReference>
<evidence type="ECO:0000259" key="1">
    <source>
        <dbReference type="Pfam" id="PF13302"/>
    </source>
</evidence>
<dbReference type="Gene3D" id="3.40.630.30">
    <property type="match status" value="1"/>
</dbReference>
<sequence>MNLVLQSLRLNLQPCTEADIDVLLKHWIEPKVRRYLFDDRIIDYETVEGFVSASCSSFQKNGYGLWILVDKTDGKFKGVCGLYDDRETLKKPDLIFSIATTYCGQGLATESARCVLEYGFDTLGLEQIMATVDKPNTESIKVLEKLEMSLLEERLINGNPILDYGKIREV</sequence>
<dbReference type="AlphaFoldDB" id="A0A367RTL1"/>
<proteinExistence type="predicted"/>
<organism evidence="2 3">
    <name type="scientific">Nostoc minutum NIES-26</name>
    <dbReference type="NCBI Taxonomy" id="1844469"/>
    <lineage>
        <taxon>Bacteria</taxon>
        <taxon>Bacillati</taxon>
        <taxon>Cyanobacteriota</taxon>
        <taxon>Cyanophyceae</taxon>
        <taxon>Nostocales</taxon>
        <taxon>Nostocaceae</taxon>
        <taxon>Nostoc</taxon>
    </lineage>
</organism>